<sequence length="180" mass="19956">MKKVKIEKALTFIEPGPLLLLTTFDGQKNNVMPLSWAMPLDFDGRFALCTGPWNYSFGALRKQKECVLCVPGPALLKTAVKLGMESGEDTDKFKKFSLRTLPASQVKAPLLADCAACVECRVERFWQAYGIFVLKALQAWENPSCADGRMVHAVGDGTFRADGEKFNLRRLMKAKLPPGL</sequence>
<evidence type="ECO:0000313" key="6">
    <source>
        <dbReference type="Proteomes" id="UP000196368"/>
    </source>
</evidence>
<proteinExistence type="inferred from homology"/>
<gene>
    <name evidence="5" type="ORF">B5F75_00760</name>
</gene>
<accession>A0A1Y4DK89</accession>
<dbReference type="SUPFAM" id="SSF50475">
    <property type="entry name" value="FMN-binding split barrel"/>
    <property type="match status" value="1"/>
</dbReference>
<evidence type="ECO:0000313" key="5">
    <source>
        <dbReference type="EMBL" id="OUO57338.1"/>
    </source>
</evidence>
<dbReference type="InterPro" id="IPR002563">
    <property type="entry name" value="Flavin_Rdtase-like_dom"/>
</dbReference>
<evidence type="ECO:0000256" key="2">
    <source>
        <dbReference type="ARBA" id="ARBA00022630"/>
    </source>
</evidence>
<dbReference type="PANTHER" id="PTHR43567">
    <property type="entry name" value="FLAVOREDOXIN-RELATED-RELATED"/>
    <property type="match status" value="1"/>
</dbReference>
<feature type="domain" description="Flavin reductase like" evidence="4">
    <location>
        <begin position="12"/>
        <end position="153"/>
    </location>
</feature>
<dbReference type="Gene3D" id="2.30.110.10">
    <property type="entry name" value="Electron Transport, Fmn-binding Protein, Chain A"/>
    <property type="match status" value="1"/>
</dbReference>
<keyword evidence="6" id="KW-1185">Reference proteome</keyword>
<evidence type="ECO:0000259" key="4">
    <source>
        <dbReference type="SMART" id="SM00903"/>
    </source>
</evidence>
<name>A0A1Y4DK89_9BACT</name>
<evidence type="ECO:0000256" key="3">
    <source>
        <dbReference type="ARBA" id="ARBA00038054"/>
    </source>
</evidence>
<dbReference type="Pfam" id="PF01613">
    <property type="entry name" value="Flavin_Reduct"/>
    <property type="match status" value="1"/>
</dbReference>
<comment type="similarity">
    <text evidence="3">Belongs to the flavoredoxin family.</text>
</comment>
<dbReference type="RefSeq" id="WP_087286456.1">
    <property type="nucleotide sequence ID" value="NZ_NFJD01000001.1"/>
</dbReference>
<dbReference type="SMART" id="SM00903">
    <property type="entry name" value="Flavin_Reduct"/>
    <property type="match status" value="1"/>
</dbReference>
<dbReference type="GO" id="GO:0016646">
    <property type="term" value="F:oxidoreductase activity, acting on the CH-NH group of donors, NAD or NADP as acceptor"/>
    <property type="evidence" value="ECO:0007669"/>
    <property type="project" value="UniProtKB-ARBA"/>
</dbReference>
<dbReference type="AlphaFoldDB" id="A0A1Y4DK89"/>
<evidence type="ECO:0000256" key="1">
    <source>
        <dbReference type="ARBA" id="ARBA00001917"/>
    </source>
</evidence>
<comment type="caution">
    <text evidence="5">The sequence shown here is derived from an EMBL/GenBank/DDBJ whole genome shotgun (WGS) entry which is preliminary data.</text>
</comment>
<reference evidence="6" key="1">
    <citation type="submission" date="2017-04" db="EMBL/GenBank/DDBJ databases">
        <title>Function of individual gut microbiota members based on whole genome sequencing of pure cultures obtained from chicken caecum.</title>
        <authorList>
            <person name="Medvecky M."/>
            <person name="Cejkova D."/>
            <person name="Polansky O."/>
            <person name="Karasova D."/>
            <person name="Kubasova T."/>
            <person name="Cizek A."/>
            <person name="Rychlik I."/>
        </authorList>
    </citation>
    <scope>NUCLEOTIDE SEQUENCE [LARGE SCALE GENOMIC DNA]</scope>
    <source>
        <strain evidence="6">An273</strain>
    </source>
</reference>
<comment type="cofactor">
    <cofactor evidence="1">
        <name>FMN</name>
        <dbReference type="ChEBI" id="CHEBI:58210"/>
    </cofactor>
</comment>
<keyword evidence="2" id="KW-0285">Flavoprotein</keyword>
<protein>
    <submittedName>
        <fullName evidence="5">Flavin reductase</fullName>
    </submittedName>
</protein>
<dbReference type="GO" id="GO:0010181">
    <property type="term" value="F:FMN binding"/>
    <property type="evidence" value="ECO:0007669"/>
    <property type="project" value="InterPro"/>
</dbReference>
<dbReference type="OrthoDB" id="9792436at2"/>
<dbReference type="EMBL" id="NFJD01000001">
    <property type="protein sequence ID" value="OUO57338.1"/>
    <property type="molecule type" value="Genomic_DNA"/>
</dbReference>
<dbReference type="InterPro" id="IPR012349">
    <property type="entry name" value="Split_barrel_FMN-bd"/>
</dbReference>
<organism evidence="5 6">
    <name type="scientific">Candidatus Avelusimicrobium gallicola</name>
    <dbReference type="NCBI Taxonomy" id="2562704"/>
    <lineage>
        <taxon>Bacteria</taxon>
        <taxon>Pseudomonadati</taxon>
        <taxon>Elusimicrobiota</taxon>
        <taxon>Elusimicrobia</taxon>
        <taxon>Elusimicrobiales</taxon>
        <taxon>Elusimicrobiaceae</taxon>
        <taxon>Candidatus Avelusimicrobium</taxon>
    </lineage>
</organism>
<dbReference type="PANTHER" id="PTHR43567:SF1">
    <property type="entry name" value="FLAVOREDOXIN"/>
    <property type="match status" value="1"/>
</dbReference>
<dbReference type="InterPro" id="IPR052174">
    <property type="entry name" value="Flavoredoxin"/>
</dbReference>
<dbReference type="Proteomes" id="UP000196368">
    <property type="component" value="Unassembled WGS sequence"/>
</dbReference>